<dbReference type="GO" id="GO:0006284">
    <property type="term" value="P:base-excision repair"/>
    <property type="evidence" value="ECO:0007669"/>
    <property type="project" value="InterPro"/>
</dbReference>
<dbReference type="EMBL" id="FNUC01000003">
    <property type="protein sequence ID" value="SEE63945.1"/>
    <property type="molecule type" value="Genomic_DNA"/>
</dbReference>
<dbReference type="InterPro" id="IPR003180">
    <property type="entry name" value="MPG"/>
</dbReference>
<dbReference type="PANTHER" id="PTHR10429:SF0">
    <property type="entry name" value="DNA-3-METHYLADENINE GLYCOSYLASE"/>
    <property type="match status" value="1"/>
</dbReference>
<comment type="similarity">
    <text evidence="1 5">Belongs to the DNA glycosylase MPG family.</text>
</comment>
<dbReference type="CDD" id="cd00540">
    <property type="entry name" value="AAG"/>
    <property type="match status" value="1"/>
</dbReference>
<dbReference type="EC" id="3.2.2.-" evidence="5"/>
<reference evidence="7" key="1">
    <citation type="submission" date="2016-10" db="EMBL/GenBank/DDBJ databases">
        <authorList>
            <person name="Varghese N."/>
            <person name="Submissions S."/>
        </authorList>
    </citation>
    <scope>NUCLEOTIDE SEQUENCE [LARGE SCALE GENOMIC DNA]</scope>
    <source>
        <strain evidence="7">DSM 45237</strain>
    </source>
</reference>
<dbReference type="STRING" id="561176.SAMN04488561_2058"/>
<organism evidence="6 7">
    <name type="scientific">Jiangella alba</name>
    <dbReference type="NCBI Taxonomy" id="561176"/>
    <lineage>
        <taxon>Bacteria</taxon>
        <taxon>Bacillati</taxon>
        <taxon>Actinomycetota</taxon>
        <taxon>Actinomycetes</taxon>
        <taxon>Jiangellales</taxon>
        <taxon>Jiangellaceae</taxon>
        <taxon>Jiangella</taxon>
    </lineage>
</organism>
<proteinExistence type="inferred from homology"/>
<dbReference type="InterPro" id="IPR011034">
    <property type="entry name" value="Formyl_transferase-like_C_sf"/>
</dbReference>
<keyword evidence="4 5" id="KW-0234">DNA repair</keyword>
<dbReference type="GO" id="GO:0003677">
    <property type="term" value="F:DNA binding"/>
    <property type="evidence" value="ECO:0007669"/>
    <property type="project" value="InterPro"/>
</dbReference>
<name>A0A1H5KGN3_9ACTN</name>
<keyword evidence="2 5" id="KW-0227">DNA damage</keyword>
<dbReference type="HAMAP" id="MF_00527">
    <property type="entry name" value="3MGH"/>
    <property type="match status" value="1"/>
</dbReference>
<dbReference type="InterPro" id="IPR036995">
    <property type="entry name" value="MPG_sf"/>
</dbReference>
<dbReference type="FunFam" id="3.10.300.10:FF:000001">
    <property type="entry name" value="Putative 3-methyladenine DNA glycosylase"/>
    <property type="match status" value="1"/>
</dbReference>
<dbReference type="SUPFAM" id="SSF50486">
    <property type="entry name" value="FMT C-terminal domain-like"/>
    <property type="match status" value="1"/>
</dbReference>
<dbReference type="GO" id="GO:0003905">
    <property type="term" value="F:alkylbase DNA N-glycosylase activity"/>
    <property type="evidence" value="ECO:0007669"/>
    <property type="project" value="InterPro"/>
</dbReference>
<dbReference type="AlphaFoldDB" id="A0A1H5KGN3"/>
<sequence>METATIDRAFLARPGLEVAPDLLGSVLRHTTPEGTVAVRLTEVEAYQGADDPGSHAFRGRTPRNDVMFGPAGHLYVYFTYGMHFCANVVCDVDGTATAVLLRAGEVIEGPALAASRRLSARTAREYARGPARLTSALGLGRPDNGADLCVADSPTQLLPGPPVDGGRVRTGPRVGVSGAGGDGVAFPWRFWLDGEPTVSPYRPHVPKRRK</sequence>
<accession>A0A1H5KGN3</accession>
<dbReference type="PANTHER" id="PTHR10429">
    <property type="entry name" value="DNA-3-METHYLADENINE GLYCOSYLASE"/>
    <property type="match status" value="1"/>
</dbReference>
<dbReference type="Proteomes" id="UP000181980">
    <property type="component" value="Unassembled WGS sequence"/>
</dbReference>
<dbReference type="Pfam" id="PF02245">
    <property type="entry name" value="Pur_DNA_glyco"/>
    <property type="match status" value="1"/>
</dbReference>
<dbReference type="NCBIfam" id="NF002003">
    <property type="entry name" value="PRK00802.1-3"/>
    <property type="match status" value="1"/>
</dbReference>
<evidence type="ECO:0000256" key="1">
    <source>
        <dbReference type="ARBA" id="ARBA00009232"/>
    </source>
</evidence>
<keyword evidence="3 5" id="KW-0378">Hydrolase</keyword>
<dbReference type="OrthoDB" id="9794313at2"/>
<keyword evidence="7" id="KW-1185">Reference proteome</keyword>
<gene>
    <name evidence="6" type="ORF">SAMN04488561_2058</name>
</gene>
<dbReference type="RefSeq" id="WP_069115423.1">
    <property type="nucleotide sequence ID" value="NZ_FNUC01000003.1"/>
</dbReference>
<evidence type="ECO:0000313" key="7">
    <source>
        <dbReference type="Proteomes" id="UP000181980"/>
    </source>
</evidence>
<evidence type="ECO:0000256" key="4">
    <source>
        <dbReference type="ARBA" id="ARBA00023204"/>
    </source>
</evidence>
<dbReference type="Gene3D" id="3.10.300.10">
    <property type="entry name" value="Methylpurine-DNA glycosylase (MPG)"/>
    <property type="match status" value="1"/>
</dbReference>
<evidence type="ECO:0000256" key="2">
    <source>
        <dbReference type="ARBA" id="ARBA00022763"/>
    </source>
</evidence>
<dbReference type="NCBIfam" id="TIGR00567">
    <property type="entry name" value="3mg"/>
    <property type="match status" value="1"/>
</dbReference>
<evidence type="ECO:0000256" key="3">
    <source>
        <dbReference type="ARBA" id="ARBA00022801"/>
    </source>
</evidence>
<evidence type="ECO:0000313" key="6">
    <source>
        <dbReference type="EMBL" id="SEE63945.1"/>
    </source>
</evidence>
<protein>
    <recommendedName>
        <fullName evidence="5">Putative 3-methyladenine DNA glycosylase</fullName>
        <ecNumber evidence="5">3.2.2.-</ecNumber>
    </recommendedName>
</protein>
<evidence type="ECO:0000256" key="5">
    <source>
        <dbReference type="HAMAP-Rule" id="MF_00527"/>
    </source>
</evidence>